<feature type="transmembrane region" description="Helical" evidence="1">
    <location>
        <begin position="150"/>
        <end position="169"/>
    </location>
</feature>
<dbReference type="RefSeq" id="WP_044669754.1">
    <property type="nucleotide sequence ID" value="NZ_CECW01000082.1"/>
</dbReference>
<dbReference type="Proteomes" id="UP000070960">
    <property type="component" value="Unassembled WGS sequence"/>
</dbReference>
<accession>A0A0Z8DTM9</accession>
<gene>
    <name evidence="2" type="ORF">ERS132393_00774</name>
    <name evidence="3" type="ORF">ERS132442_00037</name>
</gene>
<protein>
    <submittedName>
        <fullName evidence="2">Uncharacterized protein</fullName>
    </submittedName>
</protein>
<evidence type="ECO:0000313" key="3">
    <source>
        <dbReference type="EMBL" id="CYV39428.1"/>
    </source>
</evidence>
<evidence type="ECO:0000313" key="2">
    <source>
        <dbReference type="EMBL" id="CYU50018.1"/>
    </source>
</evidence>
<dbReference type="EMBL" id="FIIE01000001">
    <property type="protein sequence ID" value="CYV39428.1"/>
    <property type="molecule type" value="Genomic_DNA"/>
</dbReference>
<keyword evidence="1" id="KW-1133">Transmembrane helix</keyword>
<dbReference type="EMBL" id="FIGG01000002">
    <property type="protein sequence ID" value="CYU50018.1"/>
    <property type="molecule type" value="Genomic_DNA"/>
</dbReference>
<name>A0A0Z8DTM9_STRSU</name>
<dbReference type="AlphaFoldDB" id="A0A0Z8DTM9"/>
<organism evidence="2 5">
    <name type="scientific">Streptococcus suis</name>
    <dbReference type="NCBI Taxonomy" id="1307"/>
    <lineage>
        <taxon>Bacteria</taxon>
        <taxon>Bacillati</taxon>
        <taxon>Bacillota</taxon>
        <taxon>Bacilli</taxon>
        <taxon>Lactobacillales</taxon>
        <taxon>Streptococcaceae</taxon>
        <taxon>Streptococcus</taxon>
    </lineage>
</organism>
<evidence type="ECO:0000313" key="5">
    <source>
        <dbReference type="Proteomes" id="UP000072530"/>
    </source>
</evidence>
<keyword evidence="1" id="KW-0472">Membrane</keyword>
<feature type="transmembrane region" description="Helical" evidence="1">
    <location>
        <begin position="175"/>
        <end position="193"/>
    </location>
</feature>
<proteinExistence type="predicted"/>
<evidence type="ECO:0000313" key="4">
    <source>
        <dbReference type="Proteomes" id="UP000070960"/>
    </source>
</evidence>
<dbReference type="Proteomes" id="UP000072530">
    <property type="component" value="Unassembled WGS sequence"/>
</dbReference>
<evidence type="ECO:0000256" key="1">
    <source>
        <dbReference type="SAM" id="Phobius"/>
    </source>
</evidence>
<reference evidence="4 5" key="1">
    <citation type="submission" date="2016-02" db="EMBL/GenBank/DDBJ databases">
        <authorList>
            <consortium name="Pathogen Informatics"/>
        </authorList>
    </citation>
    <scope>NUCLEOTIDE SEQUENCE [LARGE SCALE GENOMIC DNA]</scope>
    <source>
        <strain evidence="2 5">LSS31</strain>
        <strain evidence="3 4">LSS80</strain>
    </source>
</reference>
<sequence>MAKFLDQEDLQLIEQFKAENLQKKNRIIEEYRYYDIPDAYKSEAAKDAPTYERYLMNKIVFSPEDEKAVDELGESAGTLERVRHLTSQVMTSEEWYSSVYGIGFFEKFNVNELRWYLYDAVILMSRWESTLHWENEVLIAWSNREKKGNWIWWLLGLTLFFAIGELVFGNDRAGYFQRSFIFFLLSAGIGIFAKRKHQKKQEDIAVIKQRLEEVKECKSWHYHKAQEHPLIMQQGQRSSSFFFETMLGYVNEGRVNTLQEALNLYHQESQYDQLLRQQAATLQRAEQIQQMTTFNTIYNVLKK</sequence>
<keyword evidence="1" id="KW-0812">Transmembrane</keyword>